<keyword evidence="1" id="KW-0040">ANK repeat</keyword>
<accession>A0A3M6UVT5</accession>
<dbReference type="InterPro" id="IPR013783">
    <property type="entry name" value="Ig-like_fold"/>
</dbReference>
<dbReference type="InterPro" id="IPR036770">
    <property type="entry name" value="Ankyrin_rpt-contain_sf"/>
</dbReference>
<dbReference type="InterPro" id="IPR002110">
    <property type="entry name" value="Ankyrin_rpt"/>
</dbReference>
<feature type="repeat" description="ANK" evidence="1">
    <location>
        <begin position="271"/>
        <end position="303"/>
    </location>
</feature>
<keyword evidence="4" id="KW-1185">Reference proteome</keyword>
<dbReference type="OrthoDB" id="9995210at2759"/>
<dbReference type="SMART" id="SM00248">
    <property type="entry name" value="ANK"/>
    <property type="match status" value="5"/>
</dbReference>
<dbReference type="Pfam" id="PF00023">
    <property type="entry name" value="Ank"/>
    <property type="match status" value="1"/>
</dbReference>
<dbReference type="AlphaFoldDB" id="A0A3M6UVT5"/>
<feature type="repeat" description="ANK" evidence="1">
    <location>
        <begin position="243"/>
        <end position="270"/>
    </location>
</feature>
<dbReference type="OMA" id="PVSSKNW"/>
<dbReference type="Gene3D" id="1.25.40.20">
    <property type="entry name" value="Ankyrin repeat-containing domain"/>
    <property type="match status" value="2"/>
</dbReference>
<dbReference type="Pfam" id="PF13637">
    <property type="entry name" value="Ank_4"/>
    <property type="match status" value="1"/>
</dbReference>
<dbReference type="PANTHER" id="PTHR24183:SF1">
    <property type="entry name" value="FIBRONECTIN TYPE 3 AND ANKYRIN REPEAT DOMAINS PROTEIN 1"/>
    <property type="match status" value="1"/>
</dbReference>
<dbReference type="Pfam" id="PF12796">
    <property type="entry name" value="Ank_2"/>
    <property type="match status" value="1"/>
</dbReference>
<organism evidence="3 4">
    <name type="scientific">Pocillopora damicornis</name>
    <name type="common">Cauliflower coral</name>
    <name type="synonym">Millepora damicornis</name>
    <dbReference type="NCBI Taxonomy" id="46731"/>
    <lineage>
        <taxon>Eukaryota</taxon>
        <taxon>Metazoa</taxon>
        <taxon>Cnidaria</taxon>
        <taxon>Anthozoa</taxon>
        <taxon>Hexacorallia</taxon>
        <taxon>Scleractinia</taxon>
        <taxon>Astrocoeniina</taxon>
        <taxon>Pocilloporidae</taxon>
        <taxon>Pocillopora</taxon>
    </lineage>
</organism>
<dbReference type="STRING" id="46731.A0A3M6UVT5"/>
<dbReference type="PROSITE" id="PS50088">
    <property type="entry name" value="ANK_REPEAT"/>
    <property type="match status" value="5"/>
</dbReference>
<protein>
    <recommendedName>
        <fullName evidence="2">Fibronectin type-III domain-containing protein</fullName>
    </recommendedName>
</protein>
<dbReference type="SUPFAM" id="SSF49265">
    <property type="entry name" value="Fibronectin type III"/>
    <property type="match status" value="1"/>
</dbReference>
<evidence type="ECO:0000259" key="2">
    <source>
        <dbReference type="PROSITE" id="PS50853"/>
    </source>
</evidence>
<dbReference type="CDD" id="cd00063">
    <property type="entry name" value="FN3"/>
    <property type="match status" value="1"/>
</dbReference>
<name>A0A3M6UVT5_POCDA</name>
<dbReference type="SUPFAM" id="SSF48403">
    <property type="entry name" value="Ankyrin repeat"/>
    <property type="match status" value="1"/>
</dbReference>
<dbReference type="Proteomes" id="UP000275408">
    <property type="component" value="Unassembled WGS sequence"/>
</dbReference>
<dbReference type="EMBL" id="RCHS01000623">
    <property type="protein sequence ID" value="RMX57727.1"/>
    <property type="molecule type" value="Genomic_DNA"/>
</dbReference>
<dbReference type="PROSITE" id="PS50853">
    <property type="entry name" value="FN3"/>
    <property type="match status" value="1"/>
</dbReference>
<dbReference type="GO" id="GO:0005634">
    <property type="term" value="C:nucleus"/>
    <property type="evidence" value="ECO:0007669"/>
    <property type="project" value="TreeGrafter"/>
</dbReference>
<evidence type="ECO:0000313" key="4">
    <source>
        <dbReference type="Proteomes" id="UP000275408"/>
    </source>
</evidence>
<feature type="repeat" description="ANK" evidence="1">
    <location>
        <begin position="171"/>
        <end position="203"/>
    </location>
</feature>
<sequence>MSAPEKPAPPVVGKVTFNSIELYWDQIAGTEDSSGGRLRYCVQEEEEEGRKGFGNVYNGFAKSNEFKGLEPSKTYRYCLRISNNNGNSPWSQVISVTTTKIPLSGRDLHNAVLNWEVEKVTSILEESTETIVDCPNAFGMSPLMIAAQKGYTSIISTLIAHKADVNYSNTSGKTSMMLACAGGHIKVAVMLFEKGAFIDSKDNGGSCCLHWAVDGGNTACIQWLLDNGIDVDIEDDFGCSPLIRLASLNGNVEVAKILIENGADVNKKDKIKKSALMAAAVGGNVDLIKLLVVKGADVYAENEYGHRAVDFSETFGRKEVASYLKEVMEGNETDVKPEKETEDSEDT</sequence>
<comment type="caution">
    <text evidence="3">The sequence shown here is derived from an EMBL/GenBank/DDBJ whole genome shotgun (WGS) entry which is preliminary data.</text>
</comment>
<dbReference type="Gene3D" id="2.60.40.10">
    <property type="entry name" value="Immunoglobulins"/>
    <property type="match status" value="1"/>
</dbReference>
<dbReference type="PROSITE" id="PS50297">
    <property type="entry name" value="ANK_REP_REGION"/>
    <property type="match status" value="5"/>
</dbReference>
<evidence type="ECO:0000313" key="3">
    <source>
        <dbReference type="EMBL" id="RMX57727.1"/>
    </source>
</evidence>
<reference evidence="3 4" key="1">
    <citation type="journal article" date="2018" name="Sci. Rep.">
        <title>Comparative analysis of the Pocillopora damicornis genome highlights role of immune system in coral evolution.</title>
        <authorList>
            <person name="Cunning R."/>
            <person name="Bay R.A."/>
            <person name="Gillette P."/>
            <person name="Baker A.C."/>
            <person name="Traylor-Knowles N."/>
        </authorList>
    </citation>
    <scope>NUCLEOTIDE SEQUENCE [LARGE SCALE GENOMIC DNA]</scope>
    <source>
        <strain evidence="3">RSMAS</strain>
        <tissue evidence="3">Whole animal</tissue>
    </source>
</reference>
<proteinExistence type="predicted"/>
<dbReference type="InterPro" id="IPR036116">
    <property type="entry name" value="FN3_sf"/>
</dbReference>
<dbReference type="PRINTS" id="PR01415">
    <property type="entry name" value="ANKYRIN"/>
</dbReference>
<dbReference type="GO" id="GO:0042981">
    <property type="term" value="P:regulation of apoptotic process"/>
    <property type="evidence" value="ECO:0007669"/>
    <property type="project" value="TreeGrafter"/>
</dbReference>
<dbReference type="PANTHER" id="PTHR24183">
    <property type="entry name" value="FIBRONECTIN TYPE 3 AND ANKYRIN REPEAT DOMAINS PROTEIN 1"/>
    <property type="match status" value="1"/>
</dbReference>
<feature type="repeat" description="ANK" evidence="1">
    <location>
        <begin position="138"/>
        <end position="170"/>
    </location>
</feature>
<dbReference type="InterPro" id="IPR003961">
    <property type="entry name" value="FN3_dom"/>
</dbReference>
<evidence type="ECO:0000256" key="1">
    <source>
        <dbReference type="PROSITE-ProRule" id="PRU00023"/>
    </source>
</evidence>
<feature type="repeat" description="ANK" evidence="1">
    <location>
        <begin position="204"/>
        <end position="236"/>
    </location>
</feature>
<gene>
    <name evidence="3" type="ORF">pdam_00004998</name>
</gene>
<feature type="domain" description="Fibronectin type-III" evidence="2">
    <location>
        <begin position="6"/>
        <end position="102"/>
    </location>
</feature>